<accession>A0AAV3SZA0</accession>
<evidence type="ECO:0000313" key="2">
    <source>
        <dbReference type="Proteomes" id="UP001500194"/>
    </source>
</evidence>
<organism evidence="1 2">
    <name type="scientific">Salarchaeum japonicum</name>
    <dbReference type="NCBI Taxonomy" id="555573"/>
    <lineage>
        <taxon>Archaea</taxon>
        <taxon>Methanobacteriati</taxon>
        <taxon>Methanobacteriota</taxon>
        <taxon>Stenosarchaea group</taxon>
        <taxon>Halobacteria</taxon>
        <taxon>Halobacteriales</taxon>
        <taxon>Halobacteriaceae</taxon>
    </lineage>
</organism>
<dbReference type="EMBL" id="BAAADU010000002">
    <property type="protein sequence ID" value="GAA0648812.1"/>
    <property type="molecule type" value="Genomic_DNA"/>
</dbReference>
<comment type="caution">
    <text evidence="1">The sequence shown here is derived from an EMBL/GenBank/DDBJ whole genome shotgun (WGS) entry which is preliminary data.</text>
</comment>
<gene>
    <name evidence="1" type="ORF">GCM10009019_09280</name>
</gene>
<dbReference type="AlphaFoldDB" id="A0AAV3SZA0"/>
<proteinExistence type="predicted"/>
<dbReference type="GeneID" id="68571946"/>
<keyword evidence="2" id="KW-1185">Reference proteome</keyword>
<reference evidence="1 2" key="1">
    <citation type="journal article" date="2019" name="Int. J. Syst. Evol. Microbiol.">
        <title>The Global Catalogue of Microorganisms (GCM) 10K type strain sequencing project: providing services to taxonomists for standard genome sequencing and annotation.</title>
        <authorList>
            <consortium name="The Broad Institute Genomics Platform"/>
            <consortium name="The Broad Institute Genome Sequencing Center for Infectious Disease"/>
            <person name="Wu L."/>
            <person name="Ma J."/>
        </authorList>
    </citation>
    <scope>NUCLEOTIDE SEQUENCE [LARGE SCALE GENOMIC DNA]</scope>
    <source>
        <strain evidence="1 2">JCM 16327</strain>
    </source>
</reference>
<sequence>MTTFTSTRQAVVAFLKSFVSTAGAAREADTDRNGFLSYHAESHAAGVGIGAGFAAAKTGDVRFIGVVMSIAFGVKRQGGGKTAVAHALDPKVVADIRQEPHYAIGGVVLGAVIGTVLGGGGVLDLRRVLELAIQFT</sequence>
<evidence type="ECO:0000313" key="1">
    <source>
        <dbReference type="EMBL" id="GAA0648812.1"/>
    </source>
</evidence>
<dbReference type="RefSeq" id="WP_227261367.1">
    <property type="nucleotide sequence ID" value="NZ_BAAADU010000002.1"/>
</dbReference>
<name>A0AAV3SZA0_9EURY</name>
<protein>
    <submittedName>
        <fullName evidence="1">Uncharacterized protein</fullName>
    </submittedName>
</protein>
<dbReference type="Proteomes" id="UP001500194">
    <property type="component" value="Unassembled WGS sequence"/>
</dbReference>